<reference evidence="4 5" key="1">
    <citation type="submission" date="2017-07" db="EMBL/GenBank/DDBJ databases">
        <title>The new phylogeny of genus Mycobacterium.</title>
        <authorList>
            <person name="Tortoli E."/>
            <person name="Trovato A."/>
            <person name="Cirillo D.M."/>
        </authorList>
    </citation>
    <scope>NUCLEOTIDE SEQUENCE [LARGE SCALE GENOMIC DNA]</scope>
    <source>
        <strain evidence="4 5">ATCC 33027</strain>
    </source>
</reference>
<dbReference type="InterPro" id="IPR010895">
    <property type="entry name" value="CHRD"/>
</dbReference>
<dbReference type="AlphaFoldDB" id="A0A255DLU3"/>
<feature type="domain" description="CHRD" evidence="3">
    <location>
        <begin position="118"/>
        <end position="200"/>
    </location>
</feature>
<comment type="similarity">
    <text evidence="1">Belongs to the Cu-Zn superoxide dismutase family.</text>
</comment>
<dbReference type="Pfam" id="PF07452">
    <property type="entry name" value="CHRD"/>
    <property type="match status" value="2"/>
</dbReference>
<name>A0A255DLU3_9MYCO</name>
<evidence type="ECO:0000256" key="1">
    <source>
        <dbReference type="ARBA" id="ARBA00010457"/>
    </source>
</evidence>
<dbReference type="GO" id="GO:0006801">
    <property type="term" value="P:superoxide metabolic process"/>
    <property type="evidence" value="ECO:0007669"/>
    <property type="project" value="InterPro"/>
</dbReference>
<proteinExistence type="inferred from homology"/>
<accession>A0A255DLU3</accession>
<dbReference type="SUPFAM" id="SSF49329">
    <property type="entry name" value="Cu,Zn superoxide dismutase-like"/>
    <property type="match status" value="2"/>
</dbReference>
<protein>
    <recommendedName>
        <fullName evidence="3">CHRD domain-containing protein</fullName>
    </recommendedName>
</protein>
<dbReference type="EMBL" id="NOZR01000014">
    <property type="protein sequence ID" value="OYN77952.1"/>
    <property type="molecule type" value="Genomic_DNA"/>
</dbReference>
<dbReference type="Gene3D" id="2.60.40.200">
    <property type="entry name" value="Superoxide dismutase, copper/zinc binding domain"/>
    <property type="match status" value="1"/>
</dbReference>
<sequence length="358" mass="36968">MPMFHPPRSRHHAHFPHSPIYRRSQTGISKRNMLLDSTSERTLEQWTPSFPSAAPVQHGSRVMKAITWVSKSVRVIAVVTTATATVASCSSSSTPSSTSTSTAPASAVAAGPPISVSLTSQPSGTVSLSWDPQTKNVTAKLQMSGFTPGSSHAMHIHQGSCEAQGNVLVPFPDVTADNVGAIHTTVVSSQPSASGLAAGTLLNIHLAPADQLGSPDSLGYTPISCADITPAASTTLTMAPLPQPGQHPQGSATLTYDPAKKTLSVSATVSGLVPGSGHAVHIHLGSCDSQGAVKYPLTDLLASPNGSAAANTLIQNVDQAPPVSGWYINVHLGSASQIEQNGQPTLYFQPIVCGNISK</sequence>
<evidence type="ECO:0000259" key="3">
    <source>
        <dbReference type="Pfam" id="PF07452"/>
    </source>
</evidence>
<organism evidence="4 5">
    <name type="scientific">Mycolicibacterium sphagni</name>
    <dbReference type="NCBI Taxonomy" id="1786"/>
    <lineage>
        <taxon>Bacteria</taxon>
        <taxon>Bacillati</taxon>
        <taxon>Actinomycetota</taxon>
        <taxon>Actinomycetes</taxon>
        <taxon>Mycobacteriales</taxon>
        <taxon>Mycobacteriaceae</taxon>
        <taxon>Mycolicibacterium</taxon>
    </lineage>
</organism>
<evidence type="ECO:0000313" key="5">
    <source>
        <dbReference type="Proteomes" id="UP000216063"/>
    </source>
</evidence>
<dbReference type="InterPro" id="IPR036423">
    <property type="entry name" value="SOD-like_Cu/Zn_dom_sf"/>
</dbReference>
<keyword evidence="5" id="KW-1185">Reference proteome</keyword>
<dbReference type="Proteomes" id="UP000216063">
    <property type="component" value="Unassembled WGS sequence"/>
</dbReference>
<dbReference type="GO" id="GO:0046872">
    <property type="term" value="F:metal ion binding"/>
    <property type="evidence" value="ECO:0007669"/>
    <property type="project" value="InterPro"/>
</dbReference>
<evidence type="ECO:0000313" key="4">
    <source>
        <dbReference type="EMBL" id="OYN77952.1"/>
    </source>
</evidence>
<evidence type="ECO:0000256" key="2">
    <source>
        <dbReference type="SAM" id="MobiDB-lite"/>
    </source>
</evidence>
<gene>
    <name evidence="4" type="ORF">CG716_16975</name>
</gene>
<feature type="domain" description="CHRD" evidence="3">
    <location>
        <begin position="240"/>
        <end position="331"/>
    </location>
</feature>
<feature type="region of interest" description="Disordered" evidence="2">
    <location>
        <begin position="88"/>
        <end position="108"/>
    </location>
</feature>
<comment type="caution">
    <text evidence="4">The sequence shown here is derived from an EMBL/GenBank/DDBJ whole genome shotgun (WGS) entry which is preliminary data.</text>
</comment>